<dbReference type="GeneID" id="111438881"/>
<gene>
    <name evidence="3" type="primary">LOC111438881</name>
</gene>
<evidence type="ECO:0000313" key="2">
    <source>
        <dbReference type="Proteomes" id="UP000504609"/>
    </source>
</evidence>
<dbReference type="RefSeq" id="XP_022932474.1">
    <property type="nucleotide sequence ID" value="XM_023076706.1"/>
</dbReference>
<feature type="region of interest" description="Disordered" evidence="1">
    <location>
        <begin position="223"/>
        <end position="252"/>
    </location>
</feature>
<organism evidence="2 3">
    <name type="scientific">Cucurbita moschata</name>
    <name type="common">Winter crookneck squash</name>
    <name type="synonym">Cucurbita pepo var. moschata</name>
    <dbReference type="NCBI Taxonomy" id="3662"/>
    <lineage>
        <taxon>Eukaryota</taxon>
        <taxon>Viridiplantae</taxon>
        <taxon>Streptophyta</taxon>
        <taxon>Embryophyta</taxon>
        <taxon>Tracheophyta</taxon>
        <taxon>Spermatophyta</taxon>
        <taxon>Magnoliopsida</taxon>
        <taxon>eudicotyledons</taxon>
        <taxon>Gunneridae</taxon>
        <taxon>Pentapetalae</taxon>
        <taxon>rosids</taxon>
        <taxon>fabids</taxon>
        <taxon>Cucurbitales</taxon>
        <taxon>Cucurbitaceae</taxon>
        <taxon>Cucurbiteae</taxon>
        <taxon>Cucurbita</taxon>
    </lineage>
</organism>
<keyword evidence="2" id="KW-1185">Reference proteome</keyword>
<sequence length="252" mass="29130">MVEVVKTVEMKKSIRRRDSQAKQIDVEEDAIKDANGSLARDCRAEEKVEETINLALDDATNEDILLMAQNKELKTKEHGGAKDDGDSREVVEIVGNDICSGFGEILIAETRKSKKDEPPDNREPGLEERELQWRERQYEEGKRKRIRVEEKMEEEKKNLEMKIESGRASEGRERYRDANSTERLTRHMIEIITSDKKLEEAKMKVENFVMDLRRELSKLKEAMTSESNVAENERNEELVSQMGCSREAPNEV</sequence>
<evidence type="ECO:0000256" key="1">
    <source>
        <dbReference type="SAM" id="MobiDB-lite"/>
    </source>
</evidence>
<evidence type="ECO:0000313" key="3">
    <source>
        <dbReference type="RefSeq" id="XP_022932474.1"/>
    </source>
</evidence>
<proteinExistence type="predicted"/>
<dbReference type="Proteomes" id="UP000504609">
    <property type="component" value="Unplaced"/>
</dbReference>
<protein>
    <submittedName>
        <fullName evidence="3">Uncharacterized protein LOC111438881</fullName>
    </submittedName>
</protein>
<name>A0A6J1EX29_CUCMO</name>
<reference evidence="3" key="1">
    <citation type="submission" date="2025-08" db="UniProtKB">
        <authorList>
            <consortium name="RefSeq"/>
        </authorList>
    </citation>
    <scope>IDENTIFICATION</scope>
    <source>
        <tissue evidence="3">Young leaves</tissue>
    </source>
</reference>
<dbReference type="KEGG" id="cmos:111438881"/>
<accession>A0A6J1EX29</accession>
<feature type="region of interest" description="Disordered" evidence="1">
    <location>
        <begin position="152"/>
        <end position="179"/>
    </location>
</feature>
<dbReference type="AlphaFoldDB" id="A0A6J1EX29"/>